<dbReference type="InterPro" id="IPR037682">
    <property type="entry name" value="TonB_C"/>
</dbReference>
<gene>
    <name evidence="13" type="ORF">SAMN06296416_101929</name>
</gene>
<name>A0A286CZT5_9GAMM</name>
<evidence type="ECO:0000313" key="14">
    <source>
        <dbReference type="Proteomes" id="UP000219374"/>
    </source>
</evidence>
<sequence>MSSPSERSSSSAPSEFVFRLPRRALVIAGIAFGVGLLLFLAVWWAGRDKRFYTAEPVATGTQDSIVEALPEPMPAGEGASGMEEPRQPPPEEERPQLVETAPPPAPPVEPATTVAPPAPGTSPIALAPGASPVPIPGQTPAPAYPASAMRRGETGTVLLRVDVDTDGMPRKVSIEHRSGSRALDRAAVDAVKRWRFHPAQQNGQPVPASLIVPIDFNTR</sequence>
<keyword evidence="8 11" id="KW-1133">Transmembrane helix</keyword>
<dbReference type="PANTHER" id="PTHR33446">
    <property type="entry name" value="PROTEIN TONB-RELATED"/>
    <property type="match status" value="1"/>
</dbReference>
<dbReference type="GO" id="GO:0055085">
    <property type="term" value="P:transmembrane transport"/>
    <property type="evidence" value="ECO:0007669"/>
    <property type="project" value="InterPro"/>
</dbReference>
<evidence type="ECO:0000256" key="8">
    <source>
        <dbReference type="ARBA" id="ARBA00022989"/>
    </source>
</evidence>
<keyword evidence="4" id="KW-1003">Cell membrane</keyword>
<dbReference type="OrthoDB" id="9792439at2"/>
<organism evidence="13 14">
    <name type="scientific">Pseudoxanthomonas wuyuanensis</name>
    <dbReference type="NCBI Taxonomy" id="1073196"/>
    <lineage>
        <taxon>Bacteria</taxon>
        <taxon>Pseudomonadati</taxon>
        <taxon>Pseudomonadota</taxon>
        <taxon>Gammaproteobacteria</taxon>
        <taxon>Lysobacterales</taxon>
        <taxon>Lysobacteraceae</taxon>
        <taxon>Pseudoxanthomonas</taxon>
    </lineage>
</organism>
<evidence type="ECO:0000256" key="11">
    <source>
        <dbReference type="SAM" id="Phobius"/>
    </source>
</evidence>
<dbReference type="Proteomes" id="UP000219374">
    <property type="component" value="Unassembled WGS sequence"/>
</dbReference>
<evidence type="ECO:0000256" key="1">
    <source>
        <dbReference type="ARBA" id="ARBA00004383"/>
    </source>
</evidence>
<dbReference type="RefSeq" id="WP_097120650.1">
    <property type="nucleotide sequence ID" value="NZ_OCND01000001.1"/>
</dbReference>
<evidence type="ECO:0000256" key="3">
    <source>
        <dbReference type="ARBA" id="ARBA00022448"/>
    </source>
</evidence>
<feature type="compositionally biased region" description="Basic and acidic residues" evidence="10">
    <location>
        <begin position="83"/>
        <end position="96"/>
    </location>
</feature>
<dbReference type="GO" id="GO:0015031">
    <property type="term" value="P:protein transport"/>
    <property type="evidence" value="ECO:0007669"/>
    <property type="project" value="UniProtKB-KW"/>
</dbReference>
<evidence type="ECO:0000256" key="4">
    <source>
        <dbReference type="ARBA" id="ARBA00022475"/>
    </source>
</evidence>
<keyword evidence="14" id="KW-1185">Reference proteome</keyword>
<evidence type="ECO:0000313" key="13">
    <source>
        <dbReference type="EMBL" id="SOD51897.1"/>
    </source>
</evidence>
<feature type="transmembrane region" description="Helical" evidence="11">
    <location>
        <begin position="24"/>
        <end position="45"/>
    </location>
</feature>
<comment type="subcellular location">
    <subcellularLocation>
        <location evidence="1">Cell inner membrane</location>
        <topology evidence="1">Single-pass membrane protein</topology>
        <orientation evidence="1">Periplasmic side</orientation>
    </subcellularLocation>
</comment>
<keyword evidence="5" id="KW-0997">Cell inner membrane</keyword>
<dbReference type="Gene3D" id="3.30.1150.10">
    <property type="match status" value="1"/>
</dbReference>
<proteinExistence type="inferred from homology"/>
<evidence type="ECO:0000256" key="5">
    <source>
        <dbReference type="ARBA" id="ARBA00022519"/>
    </source>
</evidence>
<keyword evidence="3" id="KW-0813">Transport</keyword>
<evidence type="ECO:0000256" key="6">
    <source>
        <dbReference type="ARBA" id="ARBA00022692"/>
    </source>
</evidence>
<evidence type="ECO:0000256" key="9">
    <source>
        <dbReference type="ARBA" id="ARBA00023136"/>
    </source>
</evidence>
<reference evidence="13 14" key="1">
    <citation type="submission" date="2017-09" db="EMBL/GenBank/DDBJ databases">
        <authorList>
            <person name="Ehlers B."/>
            <person name="Leendertz F.H."/>
        </authorList>
    </citation>
    <scope>NUCLEOTIDE SEQUENCE [LARGE SCALE GENOMIC DNA]</scope>
    <source>
        <strain evidence="13 14">CGMCC 1.10978</strain>
    </source>
</reference>
<dbReference type="NCBIfam" id="TIGR01352">
    <property type="entry name" value="tonB_Cterm"/>
    <property type="match status" value="1"/>
</dbReference>
<dbReference type="PROSITE" id="PS52015">
    <property type="entry name" value="TONB_CTD"/>
    <property type="match status" value="1"/>
</dbReference>
<dbReference type="GO" id="GO:0098797">
    <property type="term" value="C:plasma membrane protein complex"/>
    <property type="evidence" value="ECO:0007669"/>
    <property type="project" value="TreeGrafter"/>
</dbReference>
<dbReference type="InterPro" id="IPR006260">
    <property type="entry name" value="TonB/TolA_C"/>
</dbReference>
<feature type="region of interest" description="Disordered" evidence="10">
    <location>
        <begin position="70"/>
        <end position="116"/>
    </location>
</feature>
<comment type="similarity">
    <text evidence="2">Belongs to the TonB family.</text>
</comment>
<dbReference type="EMBL" id="OCND01000001">
    <property type="protein sequence ID" value="SOD51897.1"/>
    <property type="molecule type" value="Genomic_DNA"/>
</dbReference>
<dbReference type="AlphaFoldDB" id="A0A286CZT5"/>
<evidence type="ECO:0000256" key="7">
    <source>
        <dbReference type="ARBA" id="ARBA00022927"/>
    </source>
</evidence>
<dbReference type="InterPro" id="IPR051045">
    <property type="entry name" value="TonB-dependent_transducer"/>
</dbReference>
<evidence type="ECO:0000256" key="2">
    <source>
        <dbReference type="ARBA" id="ARBA00006555"/>
    </source>
</evidence>
<keyword evidence="9 11" id="KW-0472">Membrane</keyword>
<dbReference type="Pfam" id="PF03544">
    <property type="entry name" value="TonB_C"/>
    <property type="match status" value="1"/>
</dbReference>
<evidence type="ECO:0000256" key="10">
    <source>
        <dbReference type="SAM" id="MobiDB-lite"/>
    </source>
</evidence>
<feature type="domain" description="TonB C-terminal" evidence="12">
    <location>
        <begin position="129"/>
        <end position="219"/>
    </location>
</feature>
<accession>A0A286CZT5</accession>
<dbReference type="GO" id="GO:0031992">
    <property type="term" value="F:energy transducer activity"/>
    <property type="evidence" value="ECO:0007669"/>
    <property type="project" value="TreeGrafter"/>
</dbReference>
<evidence type="ECO:0000259" key="12">
    <source>
        <dbReference type="PROSITE" id="PS52015"/>
    </source>
</evidence>
<protein>
    <submittedName>
        <fullName evidence="13">Outer membrane transport energization protein TonB</fullName>
    </submittedName>
</protein>
<dbReference type="PANTHER" id="PTHR33446:SF2">
    <property type="entry name" value="PROTEIN TONB"/>
    <property type="match status" value="1"/>
</dbReference>
<dbReference type="SUPFAM" id="SSF74653">
    <property type="entry name" value="TolA/TonB C-terminal domain"/>
    <property type="match status" value="1"/>
</dbReference>
<keyword evidence="6 11" id="KW-0812">Transmembrane</keyword>
<keyword evidence="7" id="KW-0653">Protein transport</keyword>